<keyword evidence="3" id="KW-0812">Transmembrane</keyword>
<dbReference type="Proteomes" id="UP001470230">
    <property type="component" value="Unassembled WGS sequence"/>
</dbReference>
<dbReference type="EMBL" id="JAPFFF010000052">
    <property type="protein sequence ID" value="KAK8839331.1"/>
    <property type="molecule type" value="Genomic_DNA"/>
</dbReference>
<reference evidence="4 5" key="1">
    <citation type="submission" date="2024-04" db="EMBL/GenBank/DDBJ databases">
        <title>Tritrichomonas musculus Genome.</title>
        <authorList>
            <person name="Alves-Ferreira E."/>
            <person name="Grigg M."/>
            <person name="Lorenzi H."/>
            <person name="Galac M."/>
        </authorList>
    </citation>
    <scope>NUCLEOTIDE SEQUENCE [LARGE SCALE GENOMIC DNA]</scope>
    <source>
        <strain evidence="4 5">EAF2021</strain>
    </source>
</reference>
<feature type="compositionally biased region" description="Basic and acidic residues" evidence="2">
    <location>
        <begin position="934"/>
        <end position="945"/>
    </location>
</feature>
<gene>
    <name evidence="4" type="ORF">M9Y10_032266</name>
</gene>
<evidence type="ECO:0000256" key="2">
    <source>
        <dbReference type="SAM" id="MobiDB-lite"/>
    </source>
</evidence>
<keyword evidence="1" id="KW-0175">Coiled coil</keyword>
<evidence type="ECO:0000256" key="1">
    <source>
        <dbReference type="SAM" id="Coils"/>
    </source>
</evidence>
<feature type="compositionally biased region" description="Low complexity" evidence="2">
    <location>
        <begin position="946"/>
        <end position="987"/>
    </location>
</feature>
<comment type="caution">
    <text evidence="4">The sequence shown here is derived from an EMBL/GenBank/DDBJ whole genome shotgun (WGS) entry which is preliminary data.</text>
</comment>
<keyword evidence="3" id="KW-1133">Transmembrane helix</keyword>
<evidence type="ECO:0000313" key="5">
    <source>
        <dbReference type="Proteomes" id="UP001470230"/>
    </source>
</evidence>
<evidence type="ECO:0000313" key="4">
    <source>
        <dbReference type="EMBL" id="KAK8839331.1"/>
    </source>
</evidence>
<proteinExistence type="predicted"/>
<evidence type="ECO:0000256" key="3">
    <source>
        <dbReference type="SAM" id="Phobius"/>
    </source>
</evidence>
<organism evidence="4 5">
    <name type="scientific">Tritrichomonas musculus</name>
    <dbReference type="NCBI Taxonomy" id="1915356"/>
    <lineage>
        <taxon>Eukaryota</taxon>
        <taxon>Metamonada</taxon>
        <taxon>Parabasalia</taxon>
        <taxon>Tritrichomonadida</taxon>
        <taxon>Tritrichomonadidae</taxon>
        <taxon>Tritrichomonas</taxon>
    </lineage>
</organism>
<feature type="coiled-coil region" evidence="1">
    <location>
        <begin position="1338"/>
        <end position="1365"/>
    </location>
</feature>
<name>A0ABR2H0E5_9EUKA</name>
<keyword evidence="3" id="KW-0472">Membrane</keyword>
<sequence length="2801" mass="321278">MIIFVLVYIVKSILNKIPEQYNDLVNQAREMAKKKAQKRALSNQNTEQKILYPGRYHTDEFTYELNTIITGDGATGLDGYAIDDYEKVIAIISTIQGNDTDFNTAKNTVMSLNSHSSLLKLDEKIAYDGDVSIVRYNEVEPFSIFERFQFSSLGEHVSSFSHFYSPLKGYMGKDIYNDFGGNAYCDKTLKKGRICKGFLRCNWPDVSSGDEISEQEALQKNITVTDSETGEEKQIITNIGGVFGLFGGYQCDISQHSSLILLFVGSEAEIQLKFLIPKGTYKKQNLEIGKYRLDLFEIPLKIFAKEYRVNVSAVVSLNVKNLNCIVNNDLPFNFRAGYKTQKEFHLYSLGKKKRTQNPYSFQDLITKDLPPNDAFRSDEFEFDLSLYAGLETQIFVPKAGEKELFFALDGGIEIRRNFFMQHAPKICSSPHLLAVHHYEIYLSLECTHPLRIFFKLIPLIPAKKFFGFNPIWVSKNSNQYCLGGDFYYIDHSEIEKRKSTALFKIDTVKYTTENFDKSDAKFKITLNHYPASLKDNPHMYDFLFDFPKKIIKEGKELNLNSFSLLKDFTDLSSAKFNCIDQTKSITFSNQRTYGIGDGFNQLVPFQSKKGTVINALIKVEPAINLKFDDETPIKSLTKYASITPNLPFRDSIGLIQHKKGSLYEVTKTFIYEEYIDEAINSFTYEIKNAWRLEITNINADTEKYDSIVISFDKTNGQTTKQIYSNEFDKNSISKIKESFITFDIPSPDYVLKMNIIFKTKPKIKKNMQKTDIPISQNFFLFEENKIEIKDENDPKWNIELKFSPHQYPIIFDIENVHSEDSIICAPAFKLNVPFKQDIIEKSPSSDNVKVSLKAEENTFGIFKLDFEINGKFPEDFKSSINALLVMKKLKPLCESNKIGENTYIIKIPKDDITTQEIDGKTIATYAIPFRRLADDPDEIIPKPEETPTSPEESSLFSDESQSYSDESSSYSDETQSYSDESSSYSDDISSKDSQIESNDVEPMKFNNVNIKEPSITVVDVYLSSSEDADYCGKTQRFTDQYSFLHHACILIINEETQNYNYIATSSEQDDKIIQYSYPPEINTDIEWKLFGFRKQSDSNKPVILWQNEVQFPVDSHFHNVGLDITSYFSEDKMQYSLICPRCKSIKYVVFSDPQIEGEVNTIDNTNKFIFSIEKNLQTNFYAVCKDDDQIQCGCNLAVENNKLSLISVPLISEINGNSNIESHCDLQFLNGIDSTLYYTDTKSKISILKTFDKKLNISIISKSIGKYICIYAINNDLIIPFKNSFFSTLEKNLQTLSIEINYNGTDNCNLVGGMLYLYDIISFGSITSINPSLSYDLFGIHENQVESINANYEEHEENKNINENNFCFVQSDVSLCNDAKSIALRYPAYNSFYSFVTELKDVPIIILIENNITDFYPLLYSLEEREVIFKCTNHVKVSGEFSIPAGVKISFNGPFDLTDLKITILVDWYEQAAGIITINDDVQISVIDVDIVNNPNEYNSTFDKELTICQNSSKNIEFDLLKNQMFISNFEYFIYEIKENKIRCFFRSLIYKNQNEFCIYNTKRDLCSHFNEMDSITIANLNDFQNYFHGNYGDVITLHLVENMTFDEKTLKSFFDNYPLASFVLTSENDVYLQGIFKCPKMSFISFIENDKLHIRDLIIEKNIPILHMYQTKKNNRYRPYIELGDKRVKQIKVKAEDYPQNNIMDIGNTYLYIKDCYGLESISIESNSFETNFIRYVVTSSYDESLKSINLNIKLEILYNDPNTFCIYDSKICSIETGWPIKADQIDTIKNFINTEKQDKLILVISEKVNIDFDLSFLAAEGINSLEIKCDLPNINLAGKIKIPESFTAVISGLMISELTLDINIDILNAISSFYDISQCEGVPKIKLIPHNLPIIHNDWAETEGNDIEILITKKELDLSYELIKLPMQSGYIVPNILIKEEGANKLVYIKYSFDEIKVKPNGVDHFCLYENDDSKCTSNVVKIKSNDFCSSKFSEIIKGINATIQVVNDINLGNECNMSYFEGKDSKYSLFMYGDTKIKGSMTISNNTEITFLNSNLIDELQITISIKFPDDSTLNEISYGKINLYEGEKPKVIKVSVPKYSKDIESKEFESQQFVQGICLNMEKDIPVPLTRDFRIKTKCSNTNGIFGMKLKIFKQDYDLNHFCYYKTDITKCILNEELERFLPVKYSDTEPSFASGGDDPLLYLFEKPEKNQLLLFKSASLLGHKSATIINKDNAIVTLFVPLNFRIVTEGNFDNSEIYMEYDPIQMDYGIISITGSNIKVHPILMDHNSFVNSGNIILSNNEQQLSSILKMEEIDISRIKNSQNGIIISPYQMNYNYRIDPYSSTTMETFYNSFNYVTATLLMSKKSDLNPFKLMPLRFAIKNTQKHELTLSMQKPKASKVEDKFLFIENSLIKFDDSNNCDFDDIHVSFINCQLDKNYIDKIQGKYLSFDRQSYYSFFSSSNNNIYAFNGDEIEVTQSYIYLQQERFVINEIPVVHLSTFNTLNARSGQTINFTGTDSTLTIRYIEKNALLSFMSFNDLSIISGSFDDCLSLYNVTKCRFKLSDEKQPHYIKYIEVGENDQTEINSNGNLIVNDVLLSNNFKGNSVVKIKKLETNENHQVQIEESIFTGVILIKDESVITVKSCSSIEPITITINCKSFSYHHLVFQEINDIEISKIVVVIHKEDEKEKQYLMKGITNELCEKIKSNITINNLLFADLTDNYEIKCEDDDLNQQITFKYSLPKEKKKPKLKKIHIIIIGVVALVVVLAIIITVVVCLVIKKKKGKESGGEVDEIP</sequence>
<keyword evidence="5" id="KW-1185">Reference proteome</keyword>
<feature type="transmembrane region" description="Helical" evidence="3">
    <location>
        <begin position="2759"/>
        <end position="2785"/>
    </location>
</feature>
<protein>
    <submittedName>
        <fullName evidence="4">Uncharacterized protein</fullName>
    </submittedName>
</protein>
<accession>A0ABR2H0E5</accession>
<feature type="region of interest" description="Disordered" evidence="2">
    <location>
        <begin position="934"/>
        <end position="1000"/>
    </location>
</feature>